<dbReference type="AlphaFoldDB" id="A0A4Z1PH90"/>
<gene>
    <name evidence="3" type="ORF">E6O75_ATG04096</name>
</gene>
<dbReference type="OrthoDB" id="203796at2759"/>
<dbReference type="EMBL" id="SNSC02000004">
    <property type="protein sequence ID" value="TID24891.1"/>
    <property type="molecule type" value="Genomic_DNA"/>
</dbReference>
<evidence type="ECO:0000313" key="3">
    <source>
        <dbReference type="EMBL" id="TID24891.1"/>
    </source>
</evidence>
<evidence type="ECO:0000256" key="2">
    <source>
        <dbReference type="SAM" id="Phobius"/>
    </source>
</evidence>
<organism evidence="3 4">
    <name type="scientific">Venturia nashicola</name>
    <dbReference type="NCBI Taxonomy" id="86259"/>
    <lineage>
        <taxon>Eukaryota</taxon>
        <taxon>Fungi</taxon>
        <taxon>Dikarya</taxon>
        <taxon>Ascomycota</taxon>
        <taxon>Pezizomycotina</taxon>
        <taxon>Dothideomycetes</taxon>
        <taxon>Pleosporomycetidae</taxon>
        <taxon>Venturiales</taxon>
        <taxon>Venturiaceae</taxon>
        <taxon>Venturia</taxon>
    </lineage>
</organism>
<protein>
    <submittedName>
        <fullName evidence="3">Putative abc transporter protein</fullName>
    </submittedName>
</protein>
<keyword evidence="4" id="KW-1185">Reference proteome</keyword>
<dbReference type="PANTHER" id="PTHR37848">
    <property type="entry name" value="EXPRESSED PROTEIN"/>
    <property type="match status" value="1"/>
</dbReference>
<evidence type="ECO:0000256" key="1">
    <source>
        <dbReference type="SAM" id="MobiDB-lite"/>
    </source>
</evidence>
<keyword evidence="2" id="KW-0472">Membrane</keyword>
<reference evidence="3 4" key="1">
    <citation type="submission" date="2019-04" db="EMBL/GenBank/DDBJ databases">
        <title>High contiguity whole genome sequence and gene annotation resource for two Venturia nashicola isolates.</title>
        <authorList>
            <person name="Prokchorchik M."/>
            <person name="Won K."/>
            <person name="Lee Y."/>
            <person name="Choi E.D."/>
            <person name="Segonzac C."/>
            <person name="Sohn K.H."/>
        </authorList>
    </citation>
    <scope>NUCLEOTIDE SEQUENCE [LARGE SCALE GENOMIC DNA]</scope>
    <source>
        <strain evidence="3 4">PRI2</strain>
    </source>
</reference>
<feature type="transmembrane region" description="Helical" evidence="2">
    <location>
        <begin position="259"/>
        <end position="279"/>
    </location>
</feature>
<keyword evidence="2" id="KW-0812">Transmembrane</keyword>
<dbReference type="Proteomes" id="UP000298493">
    <property type="component" value="Unassembled WGS sequence"/>
</dbReference>
<feature type="region of interest" description="Disordered" evidence="1">
    <location>
        <begin position="21"/>
        <end position="52"/>
    </location>
</feature>
<name>A0A4Z1PH90_9PEZI</name>
<keyword evidence="2" id="KW-1133">Transmembrane helix</keyword>
<sequence length="385" mass="44091">MGKATLPPYRDIDDPTLDDAVSLHTAQGGDDFRDAIENPPAYTENGDESEPILTDSETIQPYKVFPEMHAFMDPRFDSDPVYAEEIIRKWATIPPAQIIRIVGTHKETTKNGKKEETNTVTDFDIKLRMTEYLPIINATGNSPWVKMRTVENSEKTHRGTILKKMAKARKGDAEAAEDLIKPELKEWCHLYCASHSRVKTFTLTRQVTGLDTKYLYETLRSLITKTNYRGNMDITFPVENRESKIYSSTWQNRWRLTPWIYMIFYLTLAFIFTWPYLFFATKRWAVVKVDWAFSRTEPCGDGTEYKRYATVSEKRWVKTWAGCIEKAVLGKRQGMLTEEDLAKVNASEQEFRSGVEGVDNAVGFFGAGLSAYNQVNRSLGWGGDC</sequence>
<accession>A0A4Z1PH90</accession>
<evidence type="ECO:0000313" key="4">
    <source>
        <dbReference type="Proteomes" id="UP000298493"/>
    </source>
</evidence>
<comment type="caution">
    <text evidence="3">The sequence shown here is derived from an EMBL/GenBank/DDBJ whole genome shotgun (WGS) entry which is preliminary data.</text>
</comment>
<dbReference type="PANTHER" id="PTHR37848:SF1">
    <property type="entry name" value="SUN DOMAIN-CONTAINING PROTEIN"/>
    <property type="match status" value="1"/>
</dbReference>
<proteinExistence type="predicted"/>